<dbReference type="Proteomes" id="UP000007110">
    <property type="component" value="Unassembled WGS sequence"/>
</dbReference>
<evidence type="ECO:0000256" key="8">
    <source>
        <dbReference type="ARBA" id="ARBA00023136"/>
    </source>
</evidence>
<proteinExistence type="inferred from homology"/>
<feature type="transmembrane region" description="Helical" evidence="13">
    <location>
        <begin position="261"/>
        <end position="281"/>
    </location>
</feature>
<dbReference type="PANTHER" id="PTHR13046:SF0">
    <property type="entry name" value="CAAX PRENYL PROTEASE 2"/>
    <property type="match status" value="1"/>
</dbReference>
<keyword evidence="7 13" id="KW-1133">Transmembrane helix</keyword>
<evidence type="ECO:0000256" key="13">
    <source>
        <dbReference type="SAM" id="Phobius"/>
    </source>
</evidence>
<dbReference type="GO" id="GO:0004222">
    <property type="term" value="F:metalloendopeptidase activity"/>
    <property type="evidence" value="ECO:0000318"/>
    <property type="project" value="GO_Central"/>
</dbReference>
<feature type="transmembrane region" description="Helical" evidence="13">
    <location>
        <begin position="202"/>
        <end position="225"/>
    </location>
</feature>
<dbReference type="InterPro" id="IPR039731">
    <property type="entry name" value="Rce1"/>
</dbReference>
<accession>A0A7M7T4Y7</accession>
<feature type="transmembrane region" description="Helical" evidence="13">
    <location>
        <begin position="154"/>
        <end position="181"/>
    </location>
</feature>
<protein>
    <recommendedName>
        <fullName evidence="12">CAAX prenyl protease 2</fullName>
        <ecNumber evidence="11">3.4.26.1</ecNumber>
    </recommendedName>
    <alternativeName>
        <fullName evidence="9">Farnesylated proteins-converting enzyme 2</fullName>
    </alternativeName>
</protein>
<keyword evidence="6" id="KW-0256">Endoplasmic reticulum</keyword>
<evidence type="ECO:0000256" key="9">
    <source>
        <dbReference type="ARBA" id="ARBA00032607"/>
    </source>
</evidence>
<evidence type="ECO:0000256" key="10">
    <source>
        <dbReference type="ARBA" id="ARBA00047280"/>
    </source>
</evidence>
<keyword evidence="16" id="KW-1185">Reference proteome</keyword>
<dbReference type="RefSeq" id="XP_030854185.1">
    <property type="nucleotide sequence ID" value="XM_030998325.1"/>
</dbReference>
<evidence type="ECO:0000256" key="4">
    <source>
        <dbReference type="ARBA" id="ARBA00022692"/>
    </source>
</evidence>
<keyword evidence="3" id="KW-0645">Protease</keyword>
<keyword evidence="4 13" id="KW-0812">Transmembrane</keyword>
<evidence type="ECO:0000313" key="15">
    <source>
        <dbReference type="EnsemblMetazoa" id="XP_030854185"/>
    </source>
</evidence>
<evidence type="ECO:0000256" key="1">
    <source>
        <dbReference type="ARBA" id="ARBA00004477"/>
    </source>
</evidence>
<dbReference type="AlphaFoldDB" id="A0A7M7T4Y7"/>
<feature type="domain" description="CAAX prenyl protease 2/Lysostaphin resistance protein A-like" evidence="14">
    <location>
        <begin position="139"/>
        <end position="244"/>
    </location>
</feature>
<dbReference type="GO" id="GO:0071586">
    <property type="term" value="P:CAAX-box protein processing"/>
    <property type="evidence" value="ECO:0000318"/>
    <property type="project" value="GO_Central"/>
</dbReference>
<organism evidence="15 16">
    <name type="scientific">Strongylocentrotus purpuratus</name>
    <name type="common">Purple sea urchin</name>
    <dbReference type="NCBI Taxonomy" id="7668"/>
    <lineage>
        <taxon>Eukaryota</taxon>
        <taxon>Metazoa</taxon>
        <taxon>Echinodermata</taxon>
        <taxon>Eleutherozoa</taxon>
        <taxon>Echinozoa</taxon>
        <taxon>Echinoidea</taxon>
        <taxon>Euechinoidea</taxon>
        <taxon>Echinacea</taxon>
        <taxon>Camarodonta</taxon>
        <taxon>Echinidea</taxon>
        <taxon>Strongylocentrotidae</taxon>
        <taxon>Strongylocentrotus</taxon>
    </lineage>
</organism>
<reference evidence="15" key="2">
    <citation type="submission" date="2021-01" db="UniProtKB">
        <authorList>
            <consortium name="EnsemblMetazoa"/>
        </authorList>
    </citation>
    <scope>IDENTIFICATION</scope>
</reference>
<dbReference type="OrthoDB" id="271604at2759"/>
<feature type="transmembrane region" description="Helical" evidence="13">
    <location>
        <begin position="19"/>
        <end position="37"/>
    </location>
</feature>
<dbReference type="GeneID" id="105444035"/>
<dbReference type="InParanoid" id="A0A7M7T4Y7"/>
<dbReference type="Pfam" id="PF02517">
    <property type="entry name" value="Rce1-like"/>
    <property type="match status" value="1"/>
</dbReference>
<reference evidence="16" key="1">
    <citation type="submission" date="2015-02" db="EMBL/GenBank/DDBJ databases">
        <title>Genome sequencing for Strongylocentrotus purpuratus.</title>
        <authorList>
            <person name="Murali S."/>
            <person name="Liu Y."/>
            <person name="Vee V."/>
            <person name="English A."/>
            <person name="Wang M."/>
            <person name="Skinner E."/>
            <person name="Han Y."/>
            <person name="Muzny D.M."/>
            <person name="Worley K.C."/>
            <person name="Gibbs R.A."/>
        </authorList>
    </citation>
    <scope>NUCLEOTIDE SEQUENCE</scope>
</reference>
<dbReference type="EnsemblMetazoa" id="XM_030998325">
    <property type="protein sequence ID" value="XP_030854185"/>
    <property type="gene ID" value="LOC105444035"/>
</dbReference>
<evidence type="ECO:0000256" key="12">
    <source>
        <dbReference type="ARBA" id="ARBA00049763"/>
    </source>
</evidence>
<comment type="subcellular location">
    <subcellularLocation>
        <location evidence="1">Endoplasmic reticulum membrane</location>
        <topology evidence="1">Multi-pass membrane protein</topology>
    </subcellularLocation>
</comment>
<dbReference type="CTD" id="9986"/>
<evidence type="ECO:0000256" key="11">
    <source>
        <dbReference type="ARBA" id="ARBA00049729"/>
    </source>
</evidence>
<evidence type="ECO:0000256" key="5">
    <source>
        <dbReference type="ARBA" id="ARBA00022801"/>
    </source>
</evidence>
<sequence>MAPYWSMQIAFPCLTQVKAVLSCLLLAVAYVGSLYVWKRELPRDHPKTIKQRTLSVFVVCAAAPLFLLLISSEVPHSQGLSLCQHLGVRNPGLLAAITVPLVLTMVLFLGPLYMLYLDGSHDVPFVERGVFGSNIASQMVWLRNYLIAPFTEEFVFRACMLPLLVPCFGCPTAVIVCPLFFGVAHIHHIIERLRFGSEPLSAIILTAFFQSCYTTVFGAYSAFLFVRTGHLAGPFICHSFCNYMGFPEIGHVFHHSPRHRAIITATFIFGLVTFLFLLYPLTTPSWYVNAMCDSRSEEFSTQEHTIEL</sequence>
<feature type="transmembrane region" description="Helical" evidence="13">
    <location>
        <begin position="53"/>
        <end position="72"/>
    </location>
</feature>
<evidence type="ECO:0000259" key="14">
    <source>
        <dbReference type="Pfam" id="PF02517"/>
    </source>
</evidence>
<dbReference type="KEGG" id="spu:105444035"/>
<comment type="catalytic activity">
    <reaction evidence="10">
        <text>Hydrolyzes the peptide bond -P2-(S-farnesyl or geranylgeranyl)C-P1'-P2'-P3'-COOH where P1' and P2' are amino acids with aliphatic sidechains and P3' is any C-terminal residue.</text>
        <dbReference type="EC" id="3.4.26.1"/>
    </reaction>
</comment>
<keyword evidence="8 13" id="KW-0472">Membrane</keyword>
<evidence type="ECO:0000256" key="2">
    <source>
        <dbReference type="ARBA" id="ARBA00006897"/>
    </source>
</evidence>
<name>A0A7M7T4Y7_STRPU</name>
<evidence type="ECO:0000256" key="7">
    <source>
        <dbReference type="ARBA" id="ARBA00022989"/>
    </source>
</evidence>
<evidence type="ECO:0000256" key="3">
    <source>
        <dbReference type="ARBA" id="ARBA00022670"/>
    </source>
</evidence>
<keyword evidence="5" id="KW-0378">Hydrolase</keyword>
<evidence type="ECO:0000256" key="6">
    <source>
        <dbReference type="ARBA" id="ARBA00022824"/>
    </source>
</evidence>
<dbReference type="FunCoup" id="A0A7M7T4Y7">
    <property type="interactions" value="1718"/>
</dbReference>
<dbReference type="PANTHER" id="PTHR13046">
    <property type="entry name" value="PROTEASE U48 CAAX PRENYL PROTEASE RCE1"/>
    <property type="match status" value="1"/>
</dbReference>
<comment type="similarity">
    <text evidence="2">Belongs to the peptidase U48 family.</text>
</comment>
<dbReference type="InterPro" id="IPR003675">
    <property type="entry name" value="Rce1/LyrA-like_dom"/>
</dbReference>
<evidence type="ECO:0000313" key="16">
    <source>
        <dbReference type="Proteomes" id="UP000007110"/>
    </source>
</evidence>
<dbReference type="EC" id="3.4.26.1" evidence="11"/>
<feature type="transmembrane region" description="Helical" evidence="13">
    <location>
        <begin position="92"/>
        <end position="117"/>
    </location>
</feature>
<dbReference type="GO" id="GO:0005789">
    <property type="term" value="C:endoplasmic reticulum membrane"/>
    <property type="evidence" value="ECO:0000318"/>
    <property type="project" value="GO_Central"/>
</dbReference>
<dbReference type="OMA" id="HSFCNWC"/>